<reference evidence="1 2" key="1">
    <citation type="submission" date="2019-08" db="EMBL/GenBank/DDBJ databases">
        <title>Bradymonadales sp. TMQ4.</title>
        <authorList>
            <person name="Liang Q."/>
        </authorList>
    </citation>
    <scope>NUCLEOTIDE SEQUENCE [LARGE SCALE GENOMIC DNA]</scope>
    <source>
        <strain evidence="1 2">TMQ4</strain>
    </source>
</reference>
<dbReference type="AlphaFoldDB" id="A0A5C6XBJ5"/>
<dbReference type="EMBL" id="VOSM01000001">
    <property type="protein sequence ID" value="TXD39287.1"/>
    <property type="molecule type" value="Genomic_DNA"/>
</dbReference>
<evidence type="ECO:0000313" key="2">
    <source>
        <dbReference type="Proteomes" id="UP000321412"/>
    </source>
</evidence>
<accession>A0A5C6XBJ5</accession>
<sequence>MKTYLFPRLNSANSKLLAEKYSQLSPVQISECNVWDALEGVTYAPTGGVKLSEDGLSSLRSELLSLARGEGFPDSRTLEGQRSFDLKLSRRLLNLPIVNAETLRDEVWAYLTCRLVPEIVAWRFGREDDEGWKTSPERLLPGVRNAFQRLWWRVAILRDPTNEEDELWLLDSTAGGLTEDNFVQLLERPGISTYRNLTQTIAHEFVRYRQFVKSTENLSEEDLLREAMVRISRLGAFANLDAIPEEKRLDSIRNIFAERILAHGGRVPSPGRVYRGFAARQLSTVDLPSSTSNQHEIQGVKELRALLGDDTNELDCIWKLYFGDGTVRDAQTSTVKWYDARATNPNRSEWRLYYPAKKTPMEKAMEGDMVLFASLIGEDRVHAFILPKGTPIYLQVRGALDAIGVSEDVPDEIEEYLREQLHRRV</sequence>
<gene>
    <name evidence="1" type="ORF">FRC98_02490</name>
</gene>
<protein>
    <submittedName>
        <fullName evidence="1">Uncharacterized protein</fullName>
    </submittedName>
</protein>
<dbReference type="Proteomes" id="UP000321412">
    <property type="component" value="Unassembled WGS sequence"/>
</dbReference>
<dbReference type="InterPro" id="IPR045920">
    <property type="entry name" value="DUF6339"/>
</dbReference>
<dbReference type="RefSeq" id="WP_146979716.1">
    <property type="nucleotide sequence ID" value="NZ_VOSM01000001.1"/>
</dbReference>
<keyword evidence="2" id="KW-1185">Reference proteome</keyword>
<proteinExistence type="predicted"/>
<evidence type="ECO:0000313" key="1">
    <source>
        <dbReference type="EMBL" id="TXD39287.1"/>
    </source>
</evidence>
<dbReference type="Pfam" id="PF19866">
    <property type="entry name" value="DUF6339"/>
    <property type="match status" value="1"/>
</dbReference>
<name>A0A5C6XBJ5_9DELT</name>
<comment type="caution">
    <text evidence="1">The sequence shown here is derived from an EMBL/GenBank/DDBJ whole genome shotgun (WGS) entry which is preliminary data.</text>
</comment>
<dbReference type="OrthoDB" id="9797574at2"/>
<organism evidence="1 2">
    <name type="scientific">Lujinxingia vulgaris</name>
    <dbReference type="NCBI Taxonomy" id="2600176"/>
    <lineage>
        <taxon>Bacteria</taxon>
        <taxon>Deltaproteobacteria</taxon>
        <taxon>Bradymonadales</taxon>
        <taxon>Lujinxingiaceae</taxon>
        <taxon>Lujinxingia</taxon>
    </lineage>
</organism>